<evidence type="ECO:0000256" key="3">
    <source>
        <dbReference type="ARBA" id="ARBA00022851"/>
    </source>
</evidence>
<comment type="caution">
    <text evidence="5">The sequence shown here is derived from an EMBL/GenBank/DDBJ whole genome shotgun (WGS) entry which is preliminary data.</text>
</comment>
<reference evidence="5 6" key="1">
    <citation type="submission" date="2019-12" db="EMBL/GenBank/DDBJ databases">
        <authorList>
            <person name="Alioto T."/>
            <person name="Alioto T."/>
            <person name="Gomez Garrido J."/>
        </authorList>
    </citation>
    <scope>NUCLEOTIDE SEQUENCE [LARGE SCALE GENOMIC DNA]</scope>
</reference>
<protein>
    <recommendedName>
        <fullName evidence="4">Metallothionein-like protein</fullName>
    </recommendedName>
</protein>
<evidence type="ECO:0000313" key="5">
    <source>
        <dbReference type="EMBL" id="CAA2974246.1"/>
    </source>
</evidence>
<proteinExistence type="inferred from homology"/>
<organism evidence="5 6">
    <name type="scientific">Olea europaea subsp. europaea</name>
    <dbReference type="NCBI Taxonomy" id="158383"/>
    <lineage>
        <taxon>Eukaryota</taxon>
        <taxon>Viridiplantae</taxon>
        <taxon>Streptophyta</taxon>
        <taxon>Embryophyta</taxon>
        <taxon>Tracheophyta</taxon>
        <taxon>Spermatophyta</taxon>
        <taxon>Magnoliopsida</taxon>
        <taxon>eudicotyledons</taxon>
        <taxon>Gunneridae</taxon>
        <taxon>Pentapetalae</taxon>
        <taxon>asterids</taxon>
        <taxon>lamiids</taxon>
        <taxon>Lamiales</taxon>
        <taxon>Oleaceae</taxon>
        <taxon>Oleeae</taxon>
        <taxon>Olea</taxon>
    </lineage>
</organism>
<dbReference type="Gramene" id="OE9A112169T1">
    <property type="protein sequence ID" value="OE9A112169C1"/>
    <property type="gene ID" value="OE9A112169"/>
</dbReference>
<accession>A0A8S0R5K4</accession>
<keyword evidence="6" id="KW-1185">Reference proteome</keyword>
<keyword evidence="3 4" id="KW-0480">Metal-thiolate cluster</keyword>
<dbReference type="PANTHER" id="PTHR33543:SF33">
    <property type="entry name" value="METALLOTHIONEIN-LIKE PROTEIN 2B"/>
    <property type="match status" value="1"/>
</dbReference>
<comment type="function">
    <text evidence="4">Metallothioneins have a high content of cysteine residues that bind various heavy metals.</text>
</comment>
<evidence type="ECO:0000256" key="4">
    <source>
        <dbReference type="RuleBase" id="RU369052"/>
    </source>
</evidence>
<gene>
    <name evidence="5" type="ORF">OLEA9_A112169</name>
</gene>
<name>A0A8S0R5K4_OLEEU</name>
<dbReference type="AlphaFoldDB" id="A0A8S0R5K4"/>
<evidence type="ECO:0000256" key="1">
    <source>
        <dbReference type="ARBA" id="ARBA00005802"/>
    </source>
</evidence>
<sequence>MSCNGGNCGCGSSCKCGNGCGGCKMYPDLSYTEATTTTAETVILGVAPQKTYLGDSESEMGAAATENGCKCGDNCTCNPCNCK</sequence>
<dbReference type="Proteomes" id="UP000594638">
    <property type="component" value="Unassembled WGS sequence"/>
</dbReference>
<dbReference type="EMBL" id="CACTIH010002157">
    <property type="protein sequence ID" value="CAA2974246.1"/>
    <property type="molecule type" value="Genomic_DNA"/>
</dbReference>
<evidence type="ECO:0000256" key="2">
    <source>
        <dbReference type="ARBA" id="ARBA00022723"/>
    </source>
</evidence>
<dbReference type="InterPro" id="IPR000347">
    <property type="entry name" value="Metalthion_15p"/>
</dbReference>
<keyword evidence="2 4" id="KW-0479">Metal-binding</keyword>
<dbReference type="PANTHER" id="PTHR33543">
    <property type="entry name" value="METALLOTHIONEIN-LIKE PROTEIN 2A"/>
    <property type="match status" value="1"/>
</dbReference>
<evidence type="ECO:0000313" key="6">
    <source>
        <dbReference type="Proteomes" id="UP000594638"/>
    </source>
</evidence>
<dbReference type="GO" id="GO:0046872">
    <property type="term" value="F:metal ion binding"/>
    <property type="evidence" value="ECO:0007669"/>
    <property type="project" value="UniProtKB-UniRule"/>
</dbReference>
<dbReference type="OrthoDB" id="1111048at2759"/>
<comment type="similarity">
    <text evidence="1 4">Belongs to the metallothionein superfamily. Type 15 family.</text>
</comment>
<dbReference type="Pfam" id="PF01439">
    <property type="entry name" value="Metallothio_2"/>
    <property type="match status" value="1"/>
</dbReference>